<sequence>MRIMEGERLGRRTLLTYGAFATAAAALGGFTFLRRSGDPDSRGGLAEPTDDPVEVVYGAGWNVAARSLDHPVSEALARTRDAAGEQYAVLLIVGGVPRMVIEVCWRAHHAELWNLDGSGRKYRGVSYRRWPDGRLRLFEVRSWSPGSSGGEPNFRGRIRRAVAGPVRDVETWTRTNGGVRQTYVNWSEWPERARPPDNAPVPSPGDWPRFAGLTGSVTVRPGSATAPTRFPWRAPQPLRPSHLTELTTPGTRFVAENGRKVTVERVSAGRLRLPSGRLAVQDPGWSVAEPEPLLATVPAGEYPVDLFRFAGVGAPHACRVRVTGKPVRSWHLALRAGEHELFLGDGELYGAGVDTGTLALADATGWPHYKQNDVEQATADDKALFTSLDDPRPGSPTNMIVMPTYWGDGSYPVWLGRAADGEISCYLVDYLPRARPSSSGLRARNKVP</sequence>
<evidence type="ECO:0000313" key="4">
    <source>
        <dbReference type="Proteomes" id="UP001501509"/>
    </source>
</evidence>
<evidence type="ECO:0000313" key="3">
    <source>
        <dbReference type="EMBL" id="GAA2639689.1"/>
    </source>
</evidence>
<feature type="region of interest" description="Disordered" evidence="1">
    <location>
        <begin position="222"/>
        <end position="242"/>
    </location>
</feature>
<keyword evidence="2" id="KW-0812">Transmembrane</keyword>
<comment type="caution">
    <text evidence="3">The sequence shown here is derived from an EMBL/GenBank/DDBJ whole genome shotgun (WGS) entry which is preliminary data.</text>
</comment>
<dbReference type="InterPro" id="IPR025335">
    <property type="entry name" value="DUF4241"/>
</dbReference>
<accession>A0ABN3QZZ6</accession>
<dbReference type="Proteomes" id="UP001501509">
    <property type="component" value="Unassembled WGS sequence"/>
</dbReference>
<organism evidence="3 4">
    <name type="scientific">Actinomadura fulvescens</name>
    <dbReference type="NCBI Taxonomy" id="46160"/>
    <lineage>
        <taxon>Bacteria</taxon>
        <taxon>Bacillati</taxon>
        <taxon>Actinomycetota</taxon>
        <taxon>Actinomycetes</taxon>
        <taxon>Streptosporangiales</taxon>
        <taxon>Thermomonosporaceae</taxon>
        <taxon>Actinomadura</taxon>
    </lineage>
</organism>
<reference evidence="3 4" key="1">
    <citation type="journal article" date="2019" name="Int. J. Syst. Evol. Microbiol.">
        <title>The Global Catalogue of Microorganisms (GCM) 10K type strain sequencing project: providing services to taxonomists for standard genome sequencing and annotation.</title>
        <authorList>
            <consortium name="The Broad Institute Genomics Platform"/>
            <consortium name="The Broad Institute Genome Sequencing Center for Infectious Disease"/>
            <person name="Wu L."/>
            <person name="Ma J."/>
        </authorList>
    </citation>
    <scope>NUCLEOTIDE SEQUENCE [LARGE SCALE GENOMIC DNA]</scope>
    <source>
        <strain evidence="3 4">JCM 6833</strain>
    </source>
</reference>
<gene>
    <name evidence="3" type="ORF">GCM10010411_94960</name>
</gene>
<feature type="transmembrane region" description="Helical" evidence="2">
    <location>
        <begin position="12"/>
        <end position="33"/>
    </location>
</feature>
<keyword evidence="2" id="KW-1133">Transmembrane helix</keyword>
<keyword evidence="2" id="KW-0472">Membrane</keyword>
<name>A0ABN3QZZ6_9ACTN</name>
<evidence type="ECO:0008006" key="5">
    <source>
        <dbReference type="Google" id="ProtNLM"/>
    </source>
</evidence>
<evidence type="ECO:0000256" key="2">
    <source>
        <dbReference type="SAM" id="Phobius"/>
    </source>
</evidence>
<dbReference type="EMBL" id="BAAATD010000030">
    <property type="protein sequence ID" value="GAA2639689.1"/>
    <property type="molecule type" value="Genomic_DNA"/>
</dbReference>
<dbReference type="Pfam" id="PF14025">
    <property type="entry name" value="DUF4241"/>
    <property type="match status" value="1"/>
</dbReference>
<proteinExistence type="predicted"/>
<keyword evidence="4" id="KW-1185">Reference proteome</keyword>
<evidence type="ECO:0000256" key="1">
    <source>
        <dbReference type="SAM" id="MobiDB-lite"/>
    </source>
</evidence>
<protein>
    <recommendedName>
        <fullName evidence="5">DUF4241 domain-containing protein</fullName>
    </recommendedName>
</protein>
<dbReference type="RefSeq" id="WP_344549393.1">
    <property type="nucleotide sequence ID" value="NZ_BAAATD010000030.1"/>
</dbReference>